<evidence type="ECO:0000313" key="3">
    <source>
        <dbReference type="Proteomes" id="UP001279734"/>
    </source>
</evidence>
<feature type="region of interest" description="Disordered" evidence="1">
    <location>
        <begin position="146"/>
        <end position="173"/>
    </location>
</feature>
<gene>
    <name evidence="2" type="ORF">Nepgr_008049</name>
</gene>
<keyword evidence="3" id="KW-1185">Reference proteome</keyword>
<dbReference type="Proteomes" id="UP001279734">
    <property type="component" value="Unassembled WGS sequence"/>
</dbReference>
<proteinExistence type="predicted"/>
<feature type="compositionally biased region" description="Polar residues" evidence="1">
    <location>
        <begin position="153"/>
        <end position="167"/>
    </location>
</feature>
<dbReference type="EMBL" id="BSYO01000006">
    <property type="protein sequence ID" value="GMH06209.1"/>
    <property type="molecule type" value="Genomic_DNA"/>
</dbReference>
<accession>A0AAD3XIW9</accession>
<evidence type="ECO:0000256" key="1">
    <source>
        <dbReference type="SAM" id="MobiDB-lite"/>
    </source>
</evidence>
<organism evidence="2 3">
    <name type="scientific">Nepenthes gracilis</name>
    <name type="common">Slender pitcher plant</name>
    <dbReference type="NCBI Taxonomy" id="150966"/>
    <lineage>
        <taxon>Eukaryota</taxon>
        <taxon>Viridiplantae</taxon>
        <taxon>Streptophyta</taxon>
        <taxon>Embryophyta</taxon>
        <taxon>Tracheophyta</taxon>
        <taxon>Spermatophyta</taxon>
        <taxon>Magnoliopsida</taxon>
        <taxon>eudicotyledons</taxon>
        <taxon>Gunneridae</taxon>
        <taxon>Pentapetalae</taxon>
        <taxon>Caryophyllales</taxon>
        <taxon>Nepenthaceae</taxon>
        <taxon>Nepenthes</taxon>
    </lineage>
</organism>
<dbReference type="AlphaFoldDB" id="A0AAD3XIW9"/>
<evidence type="ECO:0000313" key="2">
    <source>
        <dbReference type="EMBL" id="GMH06209.1"/>
    </source>
</evidence>
<sequence>MSIGNMRNLQLSPDRSRYLSLAGSSLSPSAGGSDQCRSLLRTGSLDVLGFEPSAVGAPSDLAEGHALSNMITKEYQVSPAPAVVSPVNSGHFQATANSCYLACFLDNLLPCGWMNPLLLVLDLGVAVLMIFHKGNSEAIGVEAASAGREATSDSRGQGEQNEQTRASGVSGPKEALGPMASNLQSSSISGAFFGAVFNRQDGAAGFASSILLSRAKCFAVPCVPPILCFKNRLATGLALPSAEPLSF</sequence>
<reference evidence="2" key="1">
    <citation type="submission" date="2023-05" db="EMBL/GenBank/DDBJ databases">
        <title>Nepenthes gracilis genome sequencing.</title>
        <authorList>
            <person name="Fukushima K."/>
        </authorList>
    </citation>
    <scope>NUCLEOTIDE SEQUENCE</scope>
    <source>
        <strain evidence="2">SING2019-196</strain>
    </source>
</reference>
<protein>
    <submittedName>
        <fullName evidence="2">Uncharacterized protein</fullName>
    </submittedName>
</protein>
<name>A0AAD3XIW9_NEPGR</name>
<comment type="caution">
    <text evidence="2">The sequence shown here is derived from an EMBL/GenBank/DDBJ whole genome shotgun (WGS) entry which is preliminary data.</text>
</comment>